<dbReference type="SUPFAM" id="SSF53271">
    <property type="entry name" value="PRTase-like"/>
    <property type="match status" value="1"/>
</dbReference>
<dbReference type="KEGG" id="csn:Cyast_2810"/>
<dbReference type="InterPro" id="IPR029057">
    <property type="entry name" value="PRTase-like"/>
</dbReference>
<dbReference type="BioCyc" id="CSTA292563:G1353-2816-MONOMER"/>
<dbReference type="CDD" id="cd06223">
    <property type="entry name" value="PRTases_typeI"/>
    <property type="match status" value="1"/>
</dbReference>
<comment type="similarity">
    <text evidence="1">Belongs to the ComF/GntX family.</text>
</comment>
<accession>K9YQL2</accession>
<sequence>MNSFLSFLFNSPCSLCEAKTNNIICEYCYHKLISCQLSNPIIKLPNKDYFLFIWGGYENYLKRSIFTLKYDHKKELGEVFGQFLAKSWFEHNLWEKNQKITIVPIPLHPQKIKERGFNQAELVAKSFCEITGYHHLPNLLTRVKNTDAMFGLNPTARKNNITQAFTMGKDYPRFNRQHSVIILDDIYTTGATVEEVIRVLNILQIKVLGVMAIASSLKIKNHGE</sequence>
<dbReference type="EMBL" id="CP003940">
    <property type="protein sequence ID" value="AFZ48752.1"/>
    <property type="molecule type" value="Genomic_DNA"/>
</dbReference>
<dbReference type="PANTHER" id="PTHR47505:SF1">
    <property type="entry name" value="DNA UTILIZATION PROTEIN YHGH"/>
    <property type="match status" value="1"/>
</dbReference>
<dbReference type="PANTHER" id="PTHR47505">
    <property type="entry name" value="DNA UTILIZATION PROTEIN YHGH"/>
    <property type="match status" value="1"/>
</dbReference>
<reference evidence="3" key="1">
    <citation type="journal article" date="2013" name="Proc. Natl. Acad. Sci. U.S.A.">
        <title>Improving the coverage of the cyanobacterial phylum using diversity-driven genome sequencing.</title>
        <authorList>
            <person name="Shih P.M."/>
            <person name="Wu D."/>
            <person name="Latifi A."/>
            <person name="Axen S.D."/>
            <person name="Fewer D.P."/>
            <person name="Talla E."/>
            <person name="Calteau A."/>
            <person name="Cai F."/>
            <person name="Tandeau de Marsac N."/>
            <person name="Rippka R."/>
            <person name="Herdman M."/>
            <person name="Sivonen K."/>
            <person name="Coursin T."/>
            <person name="Laurent T."/>
            <person name="Goodwin L."/>
            <person name="Nolan M."/>
            <person name="Davenport K.W."/>
            <person name="Han C.S."/>
            <person name="Rubin E.M."/>
            <person name="Eisen J.A."/>
            <person name="Woyke T."/>
            <person name="Gugger M."/>
            <person name="Kerfeld C.A."/>
        </authorList>
    </citation>
    <scope>NUCLEOTIDE SEQUENCE [LARGE SCALE GENOMIC DNA]</scope>
    <source>
        <strain evidence="3">ATCC 29140 / PCC 7202</strain>
    </source>
</reference>
<dbReference type="Proteomes" id="UP000010483">
    <property type="component" value="Chromosome"/>
</dbReference>
<organism evidence="2 3">
    <name type="scientific">Cyanobacterium stanieri (strain ATCC 29140 / PCC 7202)</name>
    <dbReference type="NCBI Taxonomy" id="292563"/>
    <lineage>
        <taxon>Bacteria</taxon>
        <taxon>Bacillati</taxon>
        <taxon>Cyanobacteriota</taxon>
        <taxon>Cyanophyceae</taxon>
        <taxon>Oscillatoriophycideae</taxon>
        <taxon>Chroococcales</taxon>
        <taxon>Geminocystaceae</taxon>
        <taxon>Cyanobacterium</taxon>
    </lineage>
</organism>
<name>K9YQL2_CYASC</name>
<dbReference type="HOGENOM" id="CLU_054549_1_0_3"/>
<evidence type="ECO:0000256" key="1">
    <source>
        <dbReference type="ARBA" id="ARBA00008007"/>
    </source>
</evidence>
<dbReference type="eggNOG" id="COG1040">
    <property type="taxonomic scope" value="Bacteria"/>
</dbReference>
<dbReference type="STRING" id="292563.Cyast_2810"/>
<dbReference type="AlphaFoldDB" id="K9YQL2"/>
<dbReference type="InterPro" id="IPR000836">
    <property type="entry name" value="PRTase_dom"/>
</dbReference>
<keyword evidence="3" id="KW-1185">Reference proteome</keyword>
<gene>
    <name evidence="2" type="ordered locus">Cyast_2810</name>
</gene>
<dbReference type="InterPro" id="IPR051910">
    <property type="entry name" value="ComF/GntX_DNA_util-trans"/>
</dbReference>
<evidence type="ECO:0000313" key="3">
    <source>
        <dbReference type="Proteomes" id="UP000010483"/>
    </source>
</evidence>
<protein>
    <submittedName>
        <fullName evidence="2">Amidophosphoribosyltransferase</fullName>
    </submittedName>
</protein>
<evidence type="ECO:0000313" key="2">
    <source>
        <dbReference type="EMBL" id="AFZ48752.1"/>
    </source>
</evidence>
<proteinExistence type="inferred from homology"/>
<dbReference type="Gene3D" id="3.40.50.2020">
    <property type="match status" value="1"/>
</dbReference>